<dbReference type="Proteomes" id="UP001165124">
    <property type="component" value="Unassembled WGS sequence"/>
</dbReference>
<proteinExistence type="predicted"/>
<sequence>MVSTFPGGVGVSGLRVYDWPTADGLCGGSPHVHLTCAEAYVVVGGAGRVQTLNRKGFAETPLTPGTVVWFTPGTVHRAVNDGDLRIVVVMQNSGLPEAGDAVFTFPPDVLADPSAYEKAAALADGAHVHAANEESARRRRDLAIEGFLDLRRRVESGDASAMDDFYAAAVRLKSDRFDEWERRWRAGALAAAERTGEHLAALRKGDITHLRDAELHHREAPAPADRRLGMCGRLDVYDLT</sequence>
<reference evidence="2" key="1">
    <citation type="submission" date="2023-02" db="EMBL/GenBank/DDBJ databases">
        <title>Actinomadura rubrobrunea NBRC 14622.</title>
        <authorList>
            <person name="Ichikawa N."/>
            <person name="Sato H."/>
            <person name="Tonouchi N."/>
        </authorList>
    </citation>
    <scope>NUCLEOTIDE SEQUENCE</scope>
    <source>
        <strain evidence="2">NBRC 14622</strain>
    </source>
</reference>
<dbReference type="AlphaFoldDB" id="A0A9W6PT63"/>
<name>A0A9W6PT63_9ACTN</name>
<dbReference type="InterPro" id="IPR014710">
    <property type="entry name" value="RmlC-like_jellyroll"/>
</dbReference>
<feature type="domain" description="Cupin type-2" evidence="1">
    <location>
        <begin position="28"/>
        <end position="89"/>
    </location>
</feature>
<dbReference type="InterPro" id="IPR011051">
    <property type="entry name" value="RmlC_Cupin_sf"/>
</dbReference>
<evidence type="ECO:0000259" key="1">
    <source>
        <dbReference type="Pfam" id="PF07883"/>
    </source>
</evidence>
<gene>
    <name evidence="2" type="ORF">Arub01_23230</name>
</gene>
<accession>A0A9W6PT63</accession>
<protein>
    <recommendedName>
        <fullName evidence="1">Cupin type-2 domain-containing protein</fullName>
    </recommendedName>
</protein>
<dbReference type="RefSeq" id="WP_106258417.1">
    <property type="nucleotide sequence ID" value="NZ_BSRZ01000004.1"/>
</dbReference>
<dbReference type="Gene3D" id="2.60.120.10">
    <property type="entry name" value="Jelly Rolls"/>
    <property type="match status" value="1"/>
</dbReference>
<evidence type="ECO:0000313" key="2">
    <source>
        <dbReference type="EMBL" id="GLW64079.1"/>
    </source>
</evidence>
<organism evidence="2 3">
    <name type="scientific">Actinomadura rubrobrunea</name>
    <dbReference type="NCBI Taxonomy" id="115335"/>
    <lineage>
        <taxon>Bacteria</taxon>
        <taxon>Bacillati</taxon>
        <taxon>Actinomycetota</taxon>
        <taxon>Actinomycetes</taxon>
        <taxon>Streptosporangiales</taxon>
        <taxon>Thermomonosporaceae</taxon>
        <taxon>Actinomadura</taxon>
    </lineage>
</organism>
<evidence type="ECO:0000313" key="3">
    <source>
        <dbReference type="Proteomes" id="UP001165124"/>
    </source>
</evidence>
<dbReference type="EMBL" id="BSRZ01000004">
    <property type="protein sequence ID" value="GLW64079.1"/>
    <property type="molecule type" value="Genomic_DNA"/>
</dbReference>
<dbReference type="Pfam" id="PF07883">
    <property type="entry name" value="Cupin_2"/>
    <property type="match status" value="1"/>
</dbReference>
<dbReference type="InterPro" id="IPR013096">
    <property type="entry name" value="Cupin_2"/>
</dbReference>
<dbReference type="SUPFAM" id="SSF51182">
    <property type="entry name" value="RmlC-like cupins"/>
    <property type="match status" value="1"/>
</dbReference>
<keyword evidence="3" id="KW-1185">Reference proteome</keyword>
<comment type="caution">
    <text evidence="2">The sequence shown here is derived from an EMBL/GenBank/DDBJ whole genome shotgun (WGS) entry which is preliminary data.</text>
</comment>